<dbReference type="AlphaFoldDB" id="A0A5K1K542"/>
<evidence type="ECO:0000313" key="1">
    <source>
        <dbReference type="EMBL" id="VWP00944.1"/>
    </source>
</evidence>
<proteinExistence type="predicted"/>
<gene>
    <name evidence="1" type="primary">I1S0P1</name>
</gene>
<accession>A0A5K1K542</accession>
<dbReference type="EMBL" id="LR728967">
    <property type="protein sequence ID" value="VWP00944.1"/>
    <property type="molecule type" value="Genomic_DNA"/>
</dbReference>
<name>A0A5K1K542_9APHY</name>
<sequence>MGSSKTEMPTQDIAMGAACAEALIRDVEMASPTSEVQHTRLPHVRSIIRPLRPLPVRSVSRPLLIPIPIVPVPSPDPVSPSPAPTSVPVPVPIPRSPWRWKMLRLVLILGRWRTTLPRSFG</sequence>
<reference evidence="1" key="1">
    <citation type="submission" date="2019-10" db="EMBL/GenBank/DDBJ databases">
        <authorList>
            <person name="Nor Muhammad N."/>
        </authorList>
    </citation>
    <scope>NUCLEOTIDE SEQUENCE</scope>
</reference>
<protein>
    <submittedName>
        <fullName evidence="1">N/A</fullName>
    </submittedName>
</protein>
<organism evidence="1">
    <name type="scientific">Ganoderma boninense</name>
    <dbReference type="NCBI Taxonomy" id="34458"/>
    <lineage>
        <taxon>Eukaryota</taxon>
        <taxon>Fungi</taxon>
        <taxon>Dikarya</taxon>
        <taxon>Basidiomycota</taxon>
        <taxon>Agaricomycotina</taxon>
        <taxon>Agaricomycetes</taxon>
        <taxon>Polyporales</taxon>
        <taxon>Polyporaceae</taxon>
        <taxon>Ganoderma</taxon>
    </lineage>
</organism>